<feature type="region of interest" description="Disordered" evidence="1">
    <location>
        <begin position="104"/>
        <end position="132"/>
    </location>
</feature>
<dbReference type="RefSeq" id="WP_207987392.1">
    <property type="nucleotide sequence ID" value="NZ_CP071794.1"/>
</dbReference>
<sequence length="132" mass="14075">MMIEDPKKQNVKKPNDGQDTVQRIQVGVVGLVAVLMVVSVANFVLQRASDEQSAIEEIQAEALENAGRLAVEAEPAPAPAPAEPLAELGITAAPVPEDEVVQPVPTVPGTRAQVVPDLEPDPKLEARMDKER</sequence>
<feature type="compositionally biased region" description="Basic and acidic residues" evidence="1">
    <location>
        <begin position="120"/>
        <end position="132"/>
    </location>
</feature>
<reference evidence="3 4" key="1">
    <citation type="submission" date="2021-03" db="EMBL/GenBank/DDBJ databases">
        <title>Complete genome of Parasphingorhabdus_sp.JHSY0214.</title>
        <authorList>
            <person name="Yoo J.H."/>
            <person name="Bae J.W."/>
        </authorList>
    </citation>
    <scope>NUCLEOTIDE SEQUENCE [LARGE SCALE GENOMIC DNA]</scope>
    <source>
        <strain evidence="3 4">JHSY0214</strain>
    </source>
</reference>
<name>A0ABX7T322_9SPHN</name>
<evidence type="ECO:0008006" key="5">
    <source>
        <dbReference type="Google" id="ProtNLM"/>
    </source>
</evidence>
<keyword evidence="2" id="KW-1133">Transmembrane helix</keyword>
<proteinExistence type="predicted"/>
<evidence type="ECO:0000256" key="2">
    <source>
        <dbReference type="SAM" id="Phobius"/>
    </source>
</evidence>
<feature type="transmembrane region" description="Helical" evidence="2">
    <location>
        <begin position="24"/>
        <end position="45"/>
    </location>
</feature>
<keyword evidence="4" id="KW-1185">Reference proteome</keyword>
<keyword evidence="2" id="KW-0812">Transmembrane</keyword>
<evidence type="ECO:0000313" key="4">
    <source>
        <dbReference type="Proteomes" id="UP000663923"/>
    </source>
</evidence>
<evidence type="ECO:0000256" key="1">
    <source>
        <dbReference type="SAM" id="MobiDB-lite"/>
    </source>
</evidence>
<accession>A0ABX7T322</accession>
<dbReference type="EMBL" id="CP071794">
    <property type="protein sequence ID" value="QTD55556.1"/>
    <property type="molecule type" value="Genomic_DNA"/>
</dbReference>
<evidence type="ECO:0000313" key="3">
    <source>
        <dbReference type="EMBL" id="QTD55556.1"/>
    </source>
</evidence>
<keyword evidence="2" id="KW-0472">Membrane</keyword>
<organism evidence="3 4">
    <name type="scientific">Parasphingorhabdus cellanae</name>
    <dbReference type="NCBI Taxonomy" id="2806553"/>
    <lineage>
        <taxon>Bacteria</taxon>
        <taxon>Pseudomonadati</taxon>
        <taxon>Pseudomonadota</taxon>
        <taxon>Alphaproteobacteria</taxon>
        <taxon>Sphingomonadales</taxon>
        <taxon>Sphingomonadaceae</taxon>
        <taxon>Parasphingorhabdus</taxon>
    </lineage>
</organism>
<gene>
    <name evidence="3" type="ORF">J4G78_15335</name>
</gene>
<protein>
    <recommendedName>
        <fullName evidence="5">Energy transducer TonB</fullName>
    </recommendedName>
</protein>
<dbReference type="Proteomes" id="UP000663923">
    <property type="component" value="Chromosome"/>
</dbReference>